<feature type="domain" description="Solute-binding protein family 3/N-terminal" evidence="5">
    <location>
        <begin position="36"/>
        <end position="263"/>
    </location>
</feature>
<feature type="signal peptide" evidence="4">
    <location>
        <begin position="1"/>
        <end position="24"/>
    </location>
</feature>
<dbReference type="Gene3D" id="3.40.190.10">
    <property type="entry name" value="Periplasmic binding protein-like II"/>
    <property type="match status" value="2"/>
</dbReference>
<keyword evidence="7" id="KW-1185">Reference proteome</keyword>
<gene>
    <name evidence="6" type="ORF">KJE03_06530</name>
</gene>
<protein>
    <submittedName>
        <fullName evidence="6">Amino acid ABC transporter substrate-binding protein</fullName>
    </submittedName>
</protein>
<evidence type="ECO:0000256" key="4">
    <source>
        <dbReference type="SAM" id="SignalP"/>
    </source>
</evidence>
<name>A0ABU1BXP1_9ESCH</name>
<keyword evidence="2" id="KW-0813">Transport</keyword>
<accession>A0ABU1BXP1</accession>
<keyword evidence="3 4" id="KW-0732">Signal</keyword>
<evidence type="ECO:0000256" key="1">
    <source>
        <dbReference type="ARBA" id="ARBA00010333"/>
    </source>
</evidence>
<feature type="chain" id="PRO_5047414657" evidence="4">
    <location>
        <begin position="25"/>
        <end position="339"/>
    </location>
</feature>
<dbReference type="Proteomes" id="UP001235723">
    <property type="component" value="Unassembled WGS sequence"/>
</dbReference>
<dbReference type="SMART" id="SM00062">
    <property type="entry name" value="PBPb"/>
    <property type="match status" value="1"/>
</dbReference>
<evidence type="ECO:0000256" key="2">
    <source>
        <dbReference type="ARBA" id="ARBA00022448"/>
    </source>
</evidence>
<evidence type="ECO:0000313" key="7">
    <source>
        <dbReference type="Proteomes" id="UP001235723"/>
    </source>
</evidence>
<evidence type="ECO:0000256" key="3">
    <source>
        <dbReference type="ARBA" id="ARBA00022729"/>
    </source>
</evidence>
<dbReference type="Pfam" id="PF00497">
    <property type="entry name" value="SBP_bac_3"/>
    <property type="match status" value="1"/>
</dbReference>
<dbReference type="EMBL" id="JAHCRT010000003">
    <property type="protein sequence ID" value="MDQ9293136.1"/>
    <property type="molecule type" value="Genomic_DNA"/>
</dbReference>
<comment type="caution">
    <text evidence="6">The sequence shown here is derived from an EMBL/GenBank/DDBJ whole genome shotgun (WGS) entry which is preliminary data.</text>
</comment>
<dbReference type="InterPro" id="IPR001638">
    <property type="entry name" value="Solute-binding_3/MltF_N"/>
</dbReference>
<evidence type="ECO:0000259" key="5">
    <source>
        <dbReference type="SMART" id="SM00062"/>
    </source>
</evidence>
<evidence type="ECO:0000313" key="6">
    <source>
        <dbReference type="EMBL" id="MDQ9293136.1"/>
    </source>
</evidence>
<proteinExistence type="inferred from homology"/>
<dbReference type="RefSeq" id="WP_309186219.1">
    <property type="nucleotide sequence ID" value="NZ_JAHCRN010000008.1"/>
</dbReference>
<dbReference type="PANTHER" id="PTHR30085:SF7">
    <property type="entry name" value="AMINO-ACID ABC TRANSPORTER-BINDING PROTEIN YHDW-RELATED"/>
    <property type="match status" value="1"/>
</dbReference>
<dbReference type="InterPro" id="IPR051455">
    <property type="entry name" value="Bact_solute-bind_prot3"/>
</dbReference>
<dbReference type="CDD" id="cd13692">
    <property type="entry name" value="PBP2_BztA"/>
    <property type="match status" value="1"/>
</dbReference>
<sequence>MKKMMIATLAAASVLLAVANQAHAGATLDAVKKKGFVQCGISDGLPGFSYADADGKFSGIDVCRGVAAAVFGDDTKVKYTPLTAKERFTALQSGEVDLLSRNTTWTSSRDAGMGMVFTGVTYYDGIGFLTHDKAGLKSAKELDGATVCIQAGTDTELNVADYFKANNMKYTPVTFDRSDESAKALESGRCDTLASDQSQLYALRIKLSNPAEWIVLPEVISKEPLGPVVRRGDDEWFSIVRWTLFAMLNAEEMGVNSQNVDEKAANPATPDMAHLLGKEGDYGKDLKLDNKWAYNIIKQVGNYSEIFERNVGSESPLKIKRGQNNLWNNGGIQYAPPVR</sequence>
<comment type="similarity">
    <text evidence="1">Belongs to the bacterial solute-binding protein 3 family.</text>
</comment>
<dbReference type="SUPFAM" id="SSF53850">
    <property type="entry name" value="Periplasmic binding protein-like II"/>
    <property type="match status" value="1"/>
</dbReference>
<organism evidence="6 7">
    <name type="scientific">Escherichia marmotae</name>
    <dbReference type="NCBI Taxonomy" id="1499973"/>
    <lineage>
        <taxon>Bacteria</taxon>
        <taxon>Pseudomonadati</taxon>
        <taxon>Pseudomonadota</taxon>
        <taxon>Gammaproteobacteria</taxon>
        <taxon>Enterobacterales</taxon>
        <taxon>Enterobacteriaceae</taxon>
        <taxon>Escherichia</taxon>
    </lineage>
</organism>
<dbReference type="PANTHER" id="PTHR30085">
    <property type="entry name" value="AMINO ACID ABC TRANSPORTER PERMEASE"/>
    <property type="match status" value="1"/>
</dbReference>
<reference evidence="6 7" key="1">
    <citation type="submission" date="2021-05" db="EMBL/GenBank/DDBJ databases">
        <title>Genome sequence of E. marmotae isolates.</title>
        <authorList>
            <person name="Binsker U."/>
            <person name="Hammerl J.A."/>
        </authorList>
    </citation>
    <scope>NUCLEOTIDE SEQUENCE [LARGE SCALE GENOMIC DNA]</scope>
    <source>
        <strain evidence="6 7">21-MO00586</strain>
    </source>
</reference>